<feature type="region of interest" description="Disordered" evidence="1">
    <location>
        <begin position="1"/>
        <end position="52"/>
    </location>
</feature>
<dbReference type="GO" id="GO:0003682">
    <property type="term" value="F:chromatin binding"/>
    <property type="evidence" value="ECO:0007669"/>
    <property type="project" value="InterPro"/>
</dbReference>
<evidence type="ECO:0008006" key="4">
    <source>
        <dbReference type="Google" id="ProtNLM"/>
    </source>
</evidence>
<dbReference type="InterPro" id="IPR055315">
    <property type="entry name" value="Cramped-like"/>
</dbReference>
<dbReference type="GO" id="GO:0007389">
    <property type="term" value="P:pattern specification process"/>
    <property type="evidence" value="ECO:0007669"/>
    <property type="project" value="TreeGrafter"/>
</dbReference>
<reference evidence="2" key="1">
    <citation type="submission" date="2022-07" db="EMBL/GenBank/DDBJ databases">
        <authorList>
            <person name="Macas J."/>
            <person name="Novak P."/>
            <person name="Neumann P."/>
        </authorList>
    </citation>
    <scope>NUCLEOTIDE SEQUENCE</scope>
</reference>
<evidence type="ECO:0000313" key="3">
    <source>
        <dbReference type="Proteomes" id="UP001152484"/>
    </source>
</evidence>
<dbReference type="AlphaFoldDB" id="A0A9P1E6Y2"/>
<protein>
    <recommendedName>
        <fullName evidence="4">TSL-kinase interacting protein 1</fullName>
    </recommendedName>
</protein>
<dbReference type="OrthoDB" id="745018at2759"/>
<keyword evidence="3" id="KW-1185">Reference proteome</keyword>
<dbReference type="EMBL" id="CAMAPE010000017">
    <property type="protein sequence ID" value="CAH9084705.1"/>
    <property type="molecule type" value="Genomic_DNA"/>
</dbReference>
<proteinExistence type="predicted"/>
<evidence type="ECO:0000256" key="1">
    <source>
        <dbReference type="SAM" id="MobiDB-lite"/>
    </source>
</evidence>
<dbReference type="Proteomes" id="UP001152484">
    <property type="component" value="Unassembled WGS sequence"/>
</dbReference>
<dbReference type="PANTHER" id="PTHR21677">
    <property type="entry name" value="CRAMPED PROTEIN"/>
    <property type="match status" value="1"/>
</dbReference>
<comment type="caution">
    <text evidence="2">The sequence shown here is derived from an EMBL/GenBank/DDBJ whole genome shotgun (WGS) entry which is preliminary data.</text>
</comment>
<dbReference type="GO" id="GO:0005634">
    <property type="term" value="C:nucleus"/>
    <property type="evidence" value="ECO:0007669"/>
    <property type="project" value="TreeGrafter"/>
</dbReference>
<organism evidence="2 3">
    <name type="scientific">Cuscuta europaea</name>
    <name type="common">European dodder</name>
    <dbReference type="NCBI Taxonomy" id="41803"/>
    <lineage>
        <taxon>Eukaryota</taxon>
        <taxon>Viridiplantae</taxon>
        <taxon>Streptophyta</taxon>
        <taxon>Embryophyta</taxon>
        <taxon>Tracheophyta</taxon>
        <taxon>Spermatophyta</taxon>
        <taxon>Magnoliopsida</taxon>
        <taxon>eudicotyledons</taxon>
        <taxon>Gunneridae</taxon>
        <taxon>Pentapetalae</taxon>
        <taxon>asterids</taxon>
        <taxon>lamiids</taxon>
        <taxon>Solanales</taxon>
        <taxon>Convolvulaceae</taxon>
        <taxon>Cuscuteae</taxon>
        <taxon>Cuscuta</taxon>
        <taxon>Cuscuta subgen. Cuscuta</taxon>
    </lineage>
</organism>
<gene>
    <name evidence="2" type="ORF">CEURO_LOCUS9129</name>
</gene>
<accession>A0A9P1E6Y2</accession>
<name>A0A9P1E6Y2_CUSEU</name>
<dbReference type="PANTHER" id="PTHR21677:SF4">
    <property type="entry name" value="TSL-KINASE INTERACTING-LIKE PROTEIN"/>
    <property type="match status" value="1"/>
</dbReference>
<sequence>MKSVRRQTGKEVHTVETTASDGLRPAIEDTRNKKRKKLLDRNRDRYQKSEGGSKSFFSKEDFKVLPSGTSILLGEKLADGRNCCSGTTVGTLTELQHIQPSEKIKLQLFPINECTRLRLEKDGYNPFLELTLSTKKRIWSVIKHINTKWGNENGMLGEVLLFPYDINVENIASYRRWSSEDTEISTAEVYMSLKCPAVFRLRYGWFSDHELKSFNMPLSSTYCDTRRQVDATIPDIDIEVNQMKESKMENKDVKNVLTTDEASLLKQQIPSVEQVESVGNQVKVDDILAQLVPWEDSLTNISIGCLLTEVSLLGKIIKHDTKSESQIQPFLATLQGEAHGCSLNPPPTQEYKISRTKGNDNFQSQFLWGDVTTSLSIGGLLSEASMQGKMYNFASGLSGNNKSSLPISSSTTADSFDAFVAAKLNSHAPVSKLSSSESRSSIFDAEDTCHAFPARKVSPFVSEMSNSRECHEGLNSKTEATAEDVQKCRANSLPRSLEILGEDICSLGLKGIKWNDSLGPFDLGQPMQLPLTLGNSISASQFVK</sequence>
<feature type="compositionally biased region" description="Basic and acidic residues" evidence="1">
    <location>
        <begin position="39"/>
        <end position="48"/>
    </location>
</feature>
<evidence type="ECO:0000313" key="2">
    <source>
        <dbReference type="EMBL" id="CAH9084705.1"/>
    </source>
</evidence>